<reference evidence="6 7" key="1">
    <citation type="journal article" date="2013" name="Genome Announc.">
        <title>Draft Genome Sequence of Rhodococcus opacus Strain M213 Shows a Diverse Catabolic Potential.</title>
        <authorList>
            <person name="Pathak A."/>
            <person name="Green S.J."/>
            <person name="Ogram A."/>
            <person name="Chauhan A."/>
        </authorList>
    </citation>
    <scope>NUCLEOTIDE SEQUENCE [LARGE SCALE GENOMIC DNA]</scope>
    <source>
        <strain evidence="6 7">M213</strain>
    </source>
</reference>
<gene>
    <name evidence="6" type="ORF">WSS_A43700</name>
</gene>
<comment type="caution">
    <text evidence="6">The sequence shown here is derived from an EMBL/GenBank/DDBJ whole genome shotgun (WGS) entry which is preliminary data.</text>
</comment>
<dbReference type="AlphaFoldDB" id="K8X453"/>
<accession>K8X453</accession>
<dbReference type="InterPro" id="IPR002835">
    <property type="entry name" value="CofC"/>
</dbReference>
<evidence type="ECO:0000259" key="5">
    <source>
        <dbReference type="Pfam" id="PF12804"/>
    </source>
</evidence>
<feature type="domain" description="MobA-like NTP transferase" evidence="5">
    <location>
        <begin position="46"/>
        <end position="145"/>
    </location>
</feature>
<evidence type="ECO:0000256" key="1">
    <source>
        <dbReference type="ARBA" id="ARBA00022679"/>
    </source>
</evidence>
<evidence type="ECO:0000313" key="6">
    <source>
        <dbReference type="EMBL" id="EKT76253.1"/>
    </source>
</evidence>
<dbReference type="PANTHER" id="PTHR40392:SF1">
    <property type="entry name" value="2-PHOSPHO-L-LACTATE GUANYLYLTRANSFERASE"/>
    <property type="match status" value="1"/>
</dbReference>
<dbReference type="Proteomes" id="UP000005951">
    <property type="component" value="Unassembled WGS sequence"/>
</dbReference>
<keyword evidence="4" id="KW-0342">GTP-binding</keyword>
<dbReference type="Gene3D" id="3.90.550.10">
    <property type="entry name" value="Spore Coat Polysaccharide Biosynthesis Protein SpsA, Chain A"/>
    <property type="match status" value="1"/>
</dbReference>
<dbReference type="InterPro" id="IPR025877">
    <property type="entry name" value="MobA-like_NTP_Trfase"/>
</dbReference>
<organism evidence="6 7">
    <name type="scientific">Rhodococcus opacus M213</name>
    <dbReference type="NCBI Taxonomy" id="1129896"/>
    <lineage>
        <taxon>Bacteria</taxon>
        <taxon>Bacillati</taxon>
        <taxon>Actinomycetota</taxon>
        <taxon>Actinomycetes</taxon>
        <taxon>Mycobacteriales</taxon>
        <taxon>Nocardiaceae</taxon>
        <taxon>Rhodococcus</taxon>
    </lineage>
</organism>
<dbReference type="GO" id="GO:0005525">
    <property type="term" value="F:GTP binding"/>
    <property type="evidence" value="ECO:0007669"/>
    <property type="project" value="UniProtKB-KW"/>
</dbReference>
<dbReference type="InterPro" id="IPR029044">
    <property type="entry name" value="Nucleotide-diphossugar_trans"/>
</dbReference>
<dbReference type="NCBIfam" id="TIGR03552">
    <property type="entry name" value="F420_cofC"/>
    <property type="match status" value="1"/>
</dbReference>
<name>K8X453_RHOOP</name>
<keyword evidence="2" id="KW-0548">Nucleotidyltransferase</keyword>
<keyword evidence="3" id="KW-0547">Nucleotide-binding</keyword>
<evidence type="ECO:0000256" key="2">
    <source>
        <dbReference type="ARBA" id="ARBA00022695"/>
    </source>
</evidence>
<dbReference type="SUPFAM" id="SSF53448">
    <property type="entry name" value="Nucleotide-diphospho-sugar transferases"/>
    <property type="match status" value="1"/>
</dbReference>
<protein>
    <recommendedName>
        <fullName evidence="5">MobA-like NTP transferase domain-containing protein</fullName>
    </recommendedName>
</protein>
<dbReference type="GO" id="GO:0043814">
    <property type="term" value="F:phospholactate guanylyltransferase activity"/>
    <property type="evidence" value="ECO:0007669"/>
    <property type="project" value="InterPro"/>
</dbReference>
<dbReference type="EMBL" id="AJYC02000415">
    <property type="protein sequence ID" value="EKT76253.1"/>
    <property type="molecule type" value="Genomic_DNA"/>
</dbReference>
<dbReference type="Pfam" id="PF12804">
    <property type="entry name" value="NTP_transf_3"/>
    <property type="match status" value="1"/>
</dbReference>
<evidence type="ECO:0000313" key="7">
    <source>
        <dbReference type="Proteomes" id="UP000005951"/>
    </source>
</evidence>
<proteinExistence type="predicted"/>
<dbReference type="PANTHER" id="PTHR40392">
    <property type="entry name" value="2-PHOSPHO-L-LACTATE GUANYLYLTRANSFERASE"/>
    <property type="match status" value="1"/>
</dbReference>
<sequence>MNRRHECGYGVLVPIKSLRRAKSRLTIGSSSLRSELAMAFFLDTIAALKASSQVESIVVVSPDPAVGRAVGRSCDVVSDPELGLAEAIRAGAARLQSIGHRGPAAVVLPDLPCATARSFDALFAAASHHPRAFVSDWKGDGTTCVTAATVVLLTHHFGESSAAAHACHGFVPIELSIPDLRADVDTPSDMRRMQASELGSTTRSILARSIGAIPEAKAEIATR</sequence>
<evidence type="ECO:0000256" key="3">
    <source>
        <dbReference type="ARBA" id="ARBA00022741"/>
    </source>
</evidence>
<evidence type="ECO:0000256" key="4">
    <source>
        <dbReference type="ARBA" id="ARBA00023134"/>
    </source>
</evidence>
<keyword evidence="1" id="KW-0808">Transferase</keyword>